<name>A0A4Y9S5K0_9BURK</name>
<dbReference type="PANTHER" id="PTHR36836:SF1">
    <property type="entry name" value="COLANIC ACID BIOSYNTHESIS PROTEIN WCAK"/>
    <property type="match status" value="1"/>
</dbReference>
<feature type="transmembrane region" description="Helical" evidence="1">
    <location>
        <begin position="152"/>
        <end position="174"/>
    </location>
</feature>
<evidence type="ECO:0000313" key="3">
    <source>
        <dbReference type="EMBL" id="TFW16756.1"/>
    </source>
</evidence>
<feature type="transmembrane region" description="Helical" evidence="1">
    <location>
        <begin position="337"/>
        <end position="355"/>
    </location>
</feature>
<feature type="transmembrane region" description="Helical" evidence="1">
    <location>
        <begin position="5"/>
        <end position="26"/>
    </location>
</feature>
<evidence type="ECO:0000313" key="4">
    <source>
        <dbReference type="Proteomes" id="UP000298438"/>
    </source>
</evidence>
<organism evidence="3 4">
    <name type="scientific">Zemynaea arenosa</name>
    <dbReference type="NCBI Taxonomy" id="2561931"/>
    <lineage>
        <taxon>Bacteria</taxon>
        <taxon>Pseudomonadati</taxon>
        <taxon>Pseudomonadota</taxon>
        <taxon>Betaproteobacteria</taxon>
        <taxon>Burkholderiales</taxon>
        <taxon>Oxalobacteraceae</taxon>
        <taxon>Telluria group</taxon>
        <taxon>Zemynaea</taxon>
    </lineage>
</organism>
<feature type="transmembrane region" description="Helical" evidence="1">
    <location>
        <begin position="32"/>
        <end position="50"/>
    </location>
</feature>
<protein>
    <recommendedName>
        <fullName evidence="2">Polysaccharide pyruvyl transferase domain-containing protein</fullName>
    </recommendedName>
</protein>
<proteinExistence type="predicted"/>
<feature type="transmembrane region" description="Helical" evidence="1">
    <location>
        <begin position="303"/>
        <end position="325"/>
    </location>
</feature>
<dbReference type="OrthoDB" id="3733126at2"/>
<keyword evidence="1" id="KW-0472">Membrane</keyword>
<keyword evidence="1" id="KW-1133">Transmembrane helix</keyword>
<keyword evidence="1" id="KW-0812">Transmembrane</keyword>
<feature type="transmembrane region" description="Helical" evidence="1">
    <location>
        <begin position="194"/>
        <end position="212"/>
    </location>
</feature>
<dbReference type="Pfam" id="PF04230">
    <property type="entry name" value="PS_pyruv_trans"/>
    <property type="match status" value="1"/>
</dbReference>
<dbReference type="InterPro" id="IPR007345">
    <property type="entry name" value="Polysacch_pyruvyl_Trfase"/>
</dbReference>
<evidence type="ECO:0000259" key="2">
    <source>
        <dbReference type="Pfam" id="PF04230"/>
    </source>
</evidence>
<gene>
    <name evidence="3" type="ORF">E4L96_15840</name>
</gene>
<sequence>MRYTILISIVNIIAYIAMVQLSHLFAPGEYGEIVYTTNLVSMLVFFCLIGRTEHELREAVLNRVRVNAAPLLLSGVAFVALIMCIAAFYPPVSGGFVYVALPLGLSMIVSEYLSVYFRVDGRFRALAFAGKPTSLLYILLAVYILLSGARDRALLLMAGTGLLAYGAAFVWFAWRRRAFAFQMRAIFDPRSIPFWLSSILFLANLQAGTLILGHLGELKAVAEYSLALMIVTVSTMIYSAYFSVYHQGTFYSKWTAGRKDALGFVLGAIRNAALLSVLIACCAFLTIRFGYQFVFDLRKYDHLLALSILMLPIVVIRAFSTALGISINLEDTIWRKNAISLGAYAAGLLVSLLFARAFGIYGIYSGFLTGESLLMFGFAWTFVGRLSKERMTGYEVFSCLYAGWPLRLLRWWRVQRARGRMHKKVVVCGYYGFQNLGDDLFICAVDEPLQKLAQGQVTVTYLGTPLEGVPRECFPLAARALPALYRADNAAGRFFRSLLKFYYSAAADFVLFAGGSLFSEPSNSRIALDRMLVAAGVRFIGLGISIGPFKDAAGQRQVIDYCRIFELMHVRDQRSLSLLQDAGLRAELTSDIVFSLSLGADVTQGARESTRVLFVPVPLTGAWADVQARLLDDARAVAQRRGWKFEVCSFQPGGGRPDPIARQYSGDIADFLRWVEGFDYVVTARLHGAIIAAILGIPFYLLQHHTKCTDCLSELGWPGENRRSPGSFVDFLKSAESFGHGVEVRNEKGRAADAIRDVIMYMLETRPHAAIANGSELSAT</sequence>
<keyword evidence="4" id="KW-1185">Reference proteome</keyword>
<accession>A0A4Y9S5K0</accession>
<feature type="transmembrane region" description="Helical" evidence="1">
    <location>
        <begin position="71"/>
        <end position="89"/>
    </location>
</feature>
<feature type="transmembrane region" description="Helical" evidence="1">
    <location>
        <begin position="125"/>
        <end position="146"/>
    </location>
</feature>
<feature type="transmembrane region" description="Helical" evidence="1">
    <location>
        <begin position="95"/>
        <end position="113"/>
    </location>
</feature>
<feature type="domain" description="Polysaccharide pyruvyl transferase" evidence="2">
    <location>
        <begin position="435"/>
        <end position="704"/>
    </location>
</feature>
<dbReference type="RefSeq" id="WP_135208186.1">
    <property type="nucleotide sequence ID" value="NZ_SPVF01000203.1"/>
</dbReference>
<dbReference type="AlphaFoldDB" id="A0A4Y9S5K0"/>
<feature type="transmembrane region" description="Helical" evidence="1">
    <location>
        <begin position="264"/>
        <end position="291"/>
    </location>
</feature>
<reference evidence="3 4" key="1">
    <citation type="submission" date="2019-03" db="EMBL/GenBank/DDBJ databases">
        <title>Draft Genome Sequence of Massilia arenosa sp. nov., a Novel Massilia Species Isolated from a Sandy-loam Maize Soil.</title>
        <authorList>
            <person name="Raths R."/>
            <person name="Peta V."/>
            <person name="Bucking H."/>
        </authorList>
    </citation>
    <scope>NUCLEOTIDE SEQUENCE [LARGE SCALE GENOMIC DNA]</scope>
    <source>
        <strain evidence="3 4">MC02</strain>
    </source>
</reference>
<dbReference type="Proteomes" id="UP000298438">
    <property type="component" value="Unassembled WGS sequence"/>
</dbReference>
<dbReference type="PANTHER" id="PTHR36836">
    <property type="entry name" value="COLANIC ACID BIOSYNTHESIS PROTEIN WCAK"/>
    <property type="match status" value="1"/>
</dbReference>
<dbReference type="EMBL" id="SPVF01000203">
    <property type="protein sequence ID" value="TFW16756.1"/>
    <property type="molecule type" value="Genomic_DNA"/>
</dbReference>
<comment type="caution">
    <text evidence="3">The sequence shown here is derived from an EMBL/GenBank/DDBJ whole genome shotgun (WGS) entry which is preliminary data.</text>
</comment>
<feature type="transmembrane region" description="Helical" evidence="1">
    <location>
        <begin position="224"/>
        <end position="244"/>
    </location>
</feature>
<evidence type="ECO:0000256" key="1">
    <source>
        <dbReference type="SAM" id="Phobius"/>
    </source>
</evidence>